<dbReference type="Proteomes" id="UP000477386">
    <property type="component" value="Unassembled WGS sequence"/>
</dbReference>
<evidence type="ECO:0000313" key="5">
    <source>
        <dbReference type="Proteomes" id="UP000477386"/>
    </source>
</evidence>
<gene>
    <name evidence="4" type="ORF">GK091_19340</name>
</gene>
<dbReference type="PROSITE" id="PS51782">
    <property type="entry name" value="LYSM"/>
    <property type="match status" value="2"/>
</dbReference>
<reference evidence="4 5" key="1">
    <citation type="submission" date="2020-02" db="EMBL/GenBank/DDBJ databases">
        <title>Draft genome sequence of two Spirosoma agri KCTC 52727 and Spirosoma terrae KCTC 52035.</title>
        <authorList>
            <person name="Rojas J."/>
            <person name="Ambika Manirajan B."/>
            <person name="Ratering S."/>
            <person name="Suarez C."/>
            <person name="Schnell S."/>
        </authorList>
    </citation>
    <scope>NUCLEOTIDE SEQUENCE [LARGE SCALE GENOMIC DNA]</scope>
    <source>
        <strain evidence="4 5">KCTC 52727</strain>
    </source>
</reference>
<dbReference type="Gene3D" id="3.10.350.10">
    <property type="entry name" value="LysM domain"/>
    <property type="match status" value="2"/>
</dbReference>
<dbReference type="Pfam" id="PF01464">
    <property type="entry name" value="SLT"/>
    <property type="match status" value="1"/>
</dbReference>
<dbReference type="SMART" id="SM00257">
    <property type="entry name" value="LysM"/>
    <property type="match status" value="2"/>
</dbReference>
<dbReference type="CDD" id="cd16894">
    <property type="entry name" value="MltD-like"/>
    <property type="match status" value="1"/>
</dbReference>
<dbReference type="Gene3D" id="1.10.530.10">
    <property type="match status" value="1"/>
</dbReference>
<dbReference type="SUPFAM" id="SSF54106">
    <property type="entry name" value="LysM domain"/>
    <property type="match status" value="2"/>
</dbReference>
<comment type="similarity">
    <text evidence="1">Belongs to the transglycosylase Slt family.</text>
</comment>
<protein>
    <submittedName>
        <fullName evidence="4">LysM peptidoglycan-binding domain-containing protein</fullName>
    </submittedName>
</protein>
<dbReference type="SUPFAM" id="SSF53955">
    <property type="entry name" value="Lysozyme-like"/>
    <property type="match status" value="1"/>
</dbReference>
<accession>A0A6M0IL94</accession>
<dbReference type="InterPro" id="IPR018392">
    <property type="entry name" value="LysM"/>
</dbReference>
<feature type="chain" id="PRO_5026649323" evidence="2">
    <location>
        <begin position="27"/>
        <end position="544"/>
    </location>
</feature>
<dbReference type="PANTHER" id="PTHR37423">
    <property type="entry name" value="SOLUBLE LYTIC MUREIN TRANSGLYCOSYLASE-RELATED"/>
    <property type="match status" value="1"/>
</dbReference>
<dbReference type="Pfam" id="PF01476">
    <property type="entry name" value="LysM"/>
    <property type="match status" value="2"/>
</dbReference>
<evidence type="ECO:0000259" key="3">
    <source>
        <dbReference type="PROSITE" id="PS51782"/>
    </source>
</evidence>
<organism evidence="4 5">
    <name type="scientific">Spirosoma agri</name>
    <dbReference type="NCBI Taxonomy" id="1987381"/>
    <lineage>
        <taxon>Bacteria</taxon>
        <taxon>Pseudomonadati</taxon>
        <taxon>Bacteroidota</taxon>
        <taxon>Cytophagia</taxon>
        <taxon>Cytophagales</taxon>
        <taxon>Cytophagaceae</taxon>
        <taxon>Spirosoma</taxon>
    </lineage>
</organism>
<evidence type="ECO:0000256" key="1">
    <source>
        <dbReference type="ARBA" id="ARBA00007734"/>
    </source>
</evidence>
<dbReference type="CDD" id="cd00118">
    <property type="entry name" value="LysM"/>
    <property type="match status" value="2"/>
</dbReference>
<dbReference type="InterPro" id="IPR036779">
    <property type="entry name" value="LysM_dom_sf"/>
</dbReference>
<keyword evidence="5" id="KW-1185">Reference proteome</keyword>
<feature type="domain" description="LysM" evidence="3">
    <location>
        <begin position="499"/>
        <end position="543"/>
    </location>
</feature>
<sequence length="544" mass="61451">MNHLNRSLLRMGLLSAVLGLFTIAHAGTTIQSGQSVSGHQSSDTTIVKKDTVALVPTVNDSLLRERLTKLQKDIPLNYHKSVQAYVDYFTFRKASTTKLMLERMPLFFPLYERMLSDYGLPDELKYLSIVESALNPRAISRAGAGGLWQIMPGTGRDLKLYQDDYVDERMDPVKATEAACKYLRDLYTIFGDWELAMAAYNCGPGAVKRAMRRSGGDSFYTIFDALPKETRGYVPQFVAFMYLMNYANDHGIVAENYEYPIPHDTIQVTGYFNLETFARHSTMPLADLQKMNPAVTTSILPEATKRYPLRIPRQQYAYFSSRRQAIMDSASQIPPAMAHMLLANAEDVRYGDDSIGNWSRLGANPLARLTLDETPSVDAASLEKAVEKPAKLAAQLAIAESADEPEEDMETVVLRKPKKQSYVVKKGDNLGEIADRFHVEQYDLKRWNHLRSTRIQKGQKLIILKEAAETRAERLADQGTAKGRKKAEVVAKTKRYKPKYHRVQEGDTLWNIAQRYDGLTIDQLKKLNHMRNTALRPGQKLIVG</sequence>
<dbReference type="PANTHER" id="PTHR37423:SF2">
    <property type="entry name" value="MEMBRANE-BOUND LYTIC MUREIN TRANSGLYCOSYLASE C"/>
    <property type="match status" value="1"/>
</dbReference>
<dbReference type="GO" id="GO:0000270">
    <property type="term" value="P:peptidoglycan metabolic process"/>
    <property type="evidence" value="ECO:0007669"/>
    <property type="project" value="InterPro"/>
</dbReference>
<dbReference type="EMBL" id="JAAGNZ010000002">
    <property type="protein sequence ID" value="NEU69048.1"/>
    <property type="molecule type" value="Genomic_DNA"/>
</dbReference>
<dbReference type="AlphaFoldDB" id="A0A6M0IL94"/>
<feature type="domain" description="LysM" evidence="3">
    <location>
        <begin position="420"/>
        <end position="463"/>
    </location>
</feature>
<dbReference type="GO" id="GO:0008933">
    <property type="term" value="F:peptidoglycan lytic transglycosylase activity"/>
    <property type="evidence" value="ECO:0007669"/>
    <property type="project" value="InterPro"/>
</dbReference>
<evidence type="ECO:0000313" key="4">
    <source>
        <dbReference type="EMBL" id="NEU69048.1"/>
    </source>
</evidence>
<proteinExistence type="inferred from homology"/>
<dbReference type="GO" id="GO:0016020">
    <property type="term" value="C:membrane"/>
    <property type="evidence" value="ECO:0007669"/>
    <property type="project" value="InterPro"/>
</dbReference>
<dbReference type="InterPro" id="IPR023346">
    <property type="entry name" value="Lysozyme-like_dom_sf"/>
</dbReference>
<dbReference type="PROSITE" id="PS00922">
    <property type="entry name" value="TRANSGLYCOSYLASE"/>
    <property type="match status" value="1"/>
</dbReference>
<comment type="caution">
    <text evidence="4">The sequence shown here is derived from an EMBL/GenBank/DDBJ whole genome shotgun (WGS) entry which is preliminary data.</text>
</comment>
<name>A0A6M0IL94_9BACT</name>
<keyword evidence="2" id="KW-0732">Signal</keyword>
<evidence type="ECO:0000256" key="2">
    <source>
        <dbReference type="SAM" id="SignalP"/>
    </source>
</evidence>
<dbReference type="InterPro" id="IPR000189">
    <property type="entry name" value="Transglyc_AS"/>
</dbReference>
<dbReference type="RefSeq" id="WP_164041532.1">
    <property type="nucleotide sequence ID" value="NZ_JAAGNZ010000002.1"/>
</dbReference>
<feature type="signal peptide" evidence="2">
    <location>
        <begin position="1"/>
        <end position="26"/>
    </location>
</feature>
<dbReference type="InterPro" id="IPR008258">
    <property type="entry name" value="Transglycosylase_SLT_dom_1"/>
</dbReference>